<feature type="domain" description="Protein kinase" evidence="7">
    <location>
        <begin position="84"/>
        <end position="345"/>
    </location>
</feature>
<protein>
    <submittedName>
        <fullName evidence="8">Serine/threonine-protein kinase</fullName>
    </submittedName>
</protein>
<dbReference type="SMART" id="SM00028">
    <property type="entry name" value="TPR"/>
    <property type="match status" value="7"/>
</dbReference>
<sequence length="903" mass="98708">MNEHAFRLEQVFAEFMALPETRRAEALRALAIDNEALAQRVAALLDAHDATAPDLQALVWRTLADADAEARPWLDLVGRELDGWMLEEELGRGGMGVVYAARRVRDGIEQHAAIKLLAMPLFDADAGKRFVREAAVLARLDHPSICRLRDWGHSAEGWPYLVLDRVDGEPVDRYAARQPMHRRIELMLAIADAVASAHRQLVLHLDLKPDNILVDAEGRPVLLDFGVSRVLSEEGSATVTLARWLTPDYASPEQLRGEVTSVASDLYALGAICYEVVSGQRPFQLAGVPVTEALRRIERGASPLRTRVSGAPRDIEAVIARAMHVDPARRYASAAAFADDLRAVLVRRPVSARPDSPGYRLRTLLRRRPVLLPLSTAAVVAITVLAGLLALQAADLVAQRDRAELESARARAATGLLLSSIQAADPAQERGAALTLSELLDSTAMRIDSELGAAPAVQVAALLQVAEVRRSLGQHALALPLYERARQVQTQLSDEDDEGRLALLVGQAEALRGVDRVDEALVLLEAARDGGDDHWSLHLALANMYLANSRLDEAEASVQQALLAVPASDTVHRAELLQRRGYIAARRERHVEALEWFERARAELGTDPGRRDTLATLLMEMADSFSILGQHERARQVADQALTMQRQVYGAQHPATVSAMLGVVYVIERAGQWQAALDIANEAIGIERALGSRPSRRLDRLLALSGTLHRNLGDSAAALDAYRASLAIAEQLYPAAHRALANSHALVATALADMGDFEGTLVHYERSWAIYDELAGDDLSRGRATTAINLSSSLRSLGRLEESIQWGEQALQEAERLYRPDEWILANFRMIQARTLFQAGHVAEAEAMALDVERIYQASPVPVRPNALRNNAQLLADIYASTGQPHRAESYLAQIAALASPEG</sequence>
<dbReference type="Pfam" id="PF13424">
    <property type="entry name" value="TPR_12"/>
    <property type="match status" value="2"/>
</dbReference>
<dbReference type="RefSeq" id="WP_132577399.1">
    <property type="nucleotide sequence ID" value="NZ_JBHLWF010000086.1"/>
</dbReference>
<evidence type="ECO:0000256" key="6">
    <source>
        <dbReference type="SAM" id="Phobius"/>
    </source>
</evidence>
<dbReference type="Gene3D" id="3.30.200.20">
    <property type="entry name" value="Phosphorylase Kinase, domain 1"/>
    <property type="match status" value="1"/>
</dbReference>
<evidence type="ECO:0000256" key="4">
    <source>
        <dbReference type="ARBA" id="ARBA00022840"/>
    </source>
</evidence>
<dbReference type="GO" id="GO:0004674">
    <property type="term" value="F:protein serine/threonine kinase activity"/>
    <property type="evidence" value="ECO:0007669"/>
    <property type="project" value="TreeGrafter"/>
</dbReference>
<feature type="transmembrane region" description="Helical" evidence="6">
    <location>
        <begin position="370"/>
        <end position="391"/>
    </location>
</feature>
<dbReference type="InterPro" id="IPR019734">
    <property type="entry name" value="TPR_rpt"/>
</dbReference>
<keyword evidence="6" id="KW-0812">Transmembrane</keyword>
<dbReference type="PANTHER" id="PTHR43289:SF34">
    <property type="entry name" value="SERINE_THREONINE-PROTEIN KINASE YBDM-RELATED"/>
    <property type="match status" value="1"/>
</dbReference>
<evidence type="ECO:0000256" key="3">
    <source>
        <dbReference type="ARBA" id="ARBA00022777"/>
    </source>
</evidence>
<evidence type="ECO:0000256" key="5">
    <source>
        <dbReference type="PROSITE-ProRule" id="PRU10141"/>
    </source>
</evidence>
<dbReference type="AlphaFoldDB" id="A0A4V2UW40"/>
<keyword evidence="2 5" id="KW-0547">Nucleotide-binding</keyword>
<dbReference type="SUPFAM" id="SSF48452">
    <property type="entry name" value="TPR-like"/>
    <property type="match status" value="3"/>
</dbReference>
<feature type="binding site" evidence="5">
    <location>
        <position position="115"/>
    </location>
    <ligand>
        <name>ATP</name>
        <dbReference type="ChEBI" id="CHEBI:30616"/>
    </ligand>
</feature>
<dbReference type="InterPro" id="IPR011990">
    <property type="entry name" value="TPR-like_helical_dom_sf"/>
</dbReference>
<reference evidence="8 9" key="1">
    <citation type="submission" date="2019-03" db="EMBL/GenBank/DDBJ databases">
        <title>Genomic Encyclopedia of Type Strains, Phase IV (KMG-IV): sequencing the most valuable type-strain genomes for metagenomic binning, comparative biology and taxonomic classification.</title>
        <authorList>
            <person name="Goeker M."/>
        </authorList>
    </citation>
    <scope>NUCLEOTIDE SEQUENCE [LARGE SCALE GENOMIC DNA]</scope>
    <source>
        <strain evidence="8 9">DSM 21944</strain>
    </source>
</reference>
<evidence type="ECO:0000259" key="7">
    <source>
        <dbReference type="PROSITE" id="PS50011"/>
    </source>
</evidence>
<evidence type="ECO:0000313" key="8">
    <source>
        <dbReference type="EMBL" id="TCS98197.1"/>
    </source>
</evidence>
<dbReference type="Gene3D" id="1.25.40.10">
    <property type="entry name" value="Tetratricopeptide repeat domain"/>
    <property type="match status" value="3"/>
</dbReference>
<keyword evidence="3 8" id="KW-0418">Kinase</keyword>
<dbReference type="SUPFAM" id="SSF56112">
    <property type="entry name" value="Protein kinase-like (PK-like)"/>
    <property type="match status" value="1"/>
</dbReference>
<dbReference type="InterPro" id="IPR000719">
    <property type="entry name" value="Prot_kinase_dom"/>
</dbReference>
<dbReference type="PROSITE" id="PS00108">
    <property type="entry name" value="PROTEIN_KINASE_ST"/>
    <property type="match status" value="1"/>
</dbReference>
<dbReference type="SMART" id="SM00220">
    <property type="entry name" value="S_TKc"/>
    <property type="match status" value="1"/>
</dbReference>
<keyword evidence="1" id="KW-0808">Transferase</keyword>
<dbReference type="OrthoDB" id="9783151at2"/>
<dbReference type="Pfam" id="PF13374">
    <property type="entry name" value="TPR_10"/>
    <property type="match status" value="1"/>
</dbReference>
<name>A0A4V2UW40_9GAMM</name>
<dbReference type="InterPro" id="IPR017441">
    <property type="entry name" value="Protein_kinase_ATP_BS"/>
</dbReference>
<evidence type="ECO:0000313" key="9">
    <source>
        <dbReference type="Proteomes" id="UP000294599"/>
    </source>
</evidence>
<organism evidence="8 9">
    <name type="scientific">Pseudofulvimonas gallinarii</name>
    <dbReference type="NCBI Taxonomy" id="634155"/>
    <lineage>
        <taxon>Bacteria</taxon>
        <taxon>Pseudomonadati</taxon>
        <taxon>Pseudomonadota</taxon>
        <taxon>Gammaproteobacteria</taxon>
        <taxon>Lysobacterales</taxon>
        <taxon>Rhodanobacteraceae</taxon>
        <taxon>Pseudofulvimonas</taxon>
    </lineage>
</organism>
<dbReference type="PROSITE" id="PS50011">
    <property type="entry name" value="PROTEIN_KINASE_DOM"/>
    <property type="match status" value="1"/>
</dbReference>
<dbReference type="Pfam" id="PF00069">
    <property type="entry name" value="Pkinase"/>
    <property type="match status" value="1"/>
</dbReference>
<dbReference type="InterPro" id="IPR011009">
    <property type="entry name" value="Kinase-like_dom_sf"/>
</dbReference>
<keyword evidence="4 5" id="KW-0067">ATP-binding</keyword>
<comment type="caution">
    <text evidence="8">The sequence shown here is derived from an EMBL/GenBank/DDBJ whole genome shotgun (WGS) entry which is preliminary data.</text>
</comment>
<dbReference type="CDD" id="cd14014">
    <property type="entry name" value="STKc_PknB_like"/>
    <property type="match status" value="1"/>
</dbReference>
<evidence type="ECO:0000256" key="1">
    <source>
        <dbReference type="ARBA" id="ARBA00022679"/>
    </source>
</evidence>
<dbReference type="PROSITE" id="PS00107">
    <property type="entry name" value="PROTEIN_KINASE_ATP"/>
    <property type="match status" value="1"/>
</dbReference>
<evidence type="ECO:0000256" key="2">
    <source>
        <dbReference type="ARBA" id="ARBA00022741"/>
    </source>
</evidence>
<dbReference type="EMBL" id="SMAF01000009">
    <property type="protein sequence ID" value="TCS98197.1"/>
    <property type="molecule type" value="Genomic_DNA"/>
</dbReference>
<keyword evidence="6" id="KW-0472">Membrane</keyword>
<dbReference type="PANTHER" id="PTHR43289">
    <property type="entry name" value="MITOGEN-ACTIVATED PROTEIN KINASE KINASE KINASE 20-RELATED"/>
    <property type="match status" value="1"/>
</dbReference>
<keyword evidence="6" id="KW-1133">Transmembrane helix</keyword>
<dbReference type="Gene3D" id="1.10.510.10">
    <property type="entry name" value="Transferase(Phosphotransferase) domain 1"/>
    <property type="match status" value="1"/>
</dbReference>
<keyword evidence="9" id="KW-1185">Reference proteome</keyword>
<accession>A0A4V2UW40</accession>
<gene>
    <name evidence="8" type="ORF">EDC25_10950</name>
</gene>
<dbReference type="GO" id="GO:0005524">
    <property type="term" value="F:ATP binding"/>
    <property type="evidence" value="ECO:0007669"/>
    <property type="project" value="UniProtKB-UniRule"/>
</dbReference>
<dbReference type="Proteomes" id="UP000294599">
    <property type="component" value="Unassembled WGS sequence"/>
</dbReference>
<proteinExistence type="predicted"/>
<dbReference type="InterPro" id="IPR008271">
    <property type="entry name" value="Ser/Thr_kinase_AS"/>
</dbReference>